<protein>
    <recommendedName>
        <fullName evidence="2 8">Carbonic anhydrase</fullName>
        <ecNumber evidence="2 8">4.2.1.1</ecNumber>
    </recommendedName>
    <alternativeName>
        <fullName evidence="8">Carbonate dehydratase</fullName>
    </alternativeName>
</protein>
<dbReference type="Pfam" id="PF00484">
    <property type="entry name" value="Pro_CA"/>
    <property type="match status" value="1"/>
</dbReference>
<dbReference type="InterPro" id="IPR045066">
    <property type="entry name" value="Beta_CA_cladeB"/>
</dbReference>
<evidence type="ECO:0000256" key="5">
    <source>
        <dbReference type="ARBA" id="ARBA00023239"/>
    </source>
</evidence>
<dbReference type="GO" id="GO:0004089">
    <property type="term" value="F:carbonate dehydratase activity"/>
    <property type="evidence" value="ECO:0007669"/>
    <property type="project" value="UniProtKB-UniRule"/>
</dbReference>
<name>A0A512NQ88_9HYPH</name>
<comment type="cofactor">
    <cofactor evidence="7">
        <name>Zn(2+)</name>
        <dbReference type="ChEBI" id="CHEBI:29105"/>
    </cofactor>
    <text evidence="7">Binds 1 zinc ion per subunit.</text>
</comment>
<gene>
    <name evidence="9" type="primary">can-2</name>
    <name evidence="9" type="ORF">RSO01_82860</name>
</gene>
<comment type="function">
    <text evidence="8">Reversible hydration of carbon dioxide.</text>
</comment>
<dbReference type="PANTHER" id="PTHR11002:SF76">
    <property type="entry name" value="CARBONIC ANHYDRASE"/>
    <property type="match status" value="1"/>
</dbReference>
<dbReference type="PROSITE" id="PS00705">
    <property type="entry name" value="PROK_CO2_ANHYDRASE_2"/>
    <property type="match status" value="1"/>
</dbReference>
<dbReference type="OrthoDB" id="9797527at2"/>
<dbReference type="SUPFAM" id="SSF53056">
    <property type="entry name" value="beta-carbonic anhydrase, cab"/>
    <property type="match status" value="1"/>
</dbReference>
<evidence type="ECO:0000256" key="4">
    <source>
        <dbReference type="ARBA" id="ARBA00022833"/>
    </source>
</evidence>
<dbReference type="Proteomes" id="UP000321058">
    <property type="component" value="Unassembled WGS sequence"/>
</dbReference>
<evidence type="ECO:0000256" key="2">
    <source>
        <dbReference type="ARBA" id="ARBA00012925"/>
    </source>
</evidence>
<evidence type="ECO:0000313" key="10">
    <source>
        <dbReference type="Proteomes" id="UP000321058"/>
    </source>
</evidence>
<organism evidence="9 10">
    <name type="scientific">Reyranella soli</name>
    <dbReference type="NCBI Taxonomy" id="1230389"/>
    <lineage>
        <taxon>Bacteria</taxon>
        <taxon>Pseudomonadati</taxon>
        <taxon>Pseudomonadota</taxon>
        <taxon>Alphaproteobacteria</taxon>
        <taxon>Hyphomicrobiales</taxon>
        <taxon>Reyranellaceae</taxon>
        <taxon>Reyranella</taxon>
    </lineage>
</organism>
<feature type="binding site" evidence="7">
    <location>
        <position position="108"/>
    </location>
    <ligand>
        <name>Zn(2+)</name>
        <dbReference type="ChEBI" id="CHEBI:29105"/>
    </ligand>
</feature>
<dbReference type="PANTHER" id="PTHR11002">
    <property type="entry name" value="CARBONIC ANHYDRASE"/>
    <property type="match status" value="1"/>
</dbReference>
<dbReference type="GO" id="GO:0015976">
    <property type="term" value="P:carbon utilization"/>
    <property type="evidence" value="ECO:0007669"/>
    <property type="project" value="InterPro"/>
</dbReference>
<evidence type="ECO:0000256" key="6">
    <source>
        <dbReference type="ARBA" id="ARBA00048348"/>
    </source>
</evidence>
<feature type="binding site" evidence="7">
    <location>
        <position position="105"/>
    </location>
    <ligand>
        <name>Zn(2+)</name>
        <dbReference type="ChEBI" id="CHEBI:29105"/>
    </ligand>
</feature>
<accession>A0A512NQ88</accession>
<dbReference type="SMART" id="SM00947">
    <property type="entry name" value="Pro_CA"/>
    <property type="match status" value="1"/>
</dbReference>
<feature type="binding site" evidence="7">
    <location>
        <position position="42"/>
    </location>
    <ligand>
        <name>Zn(2+)</name>
        <dbReference type="ChEBI" id="CHEBI:29105"/>
    </ligand>
</feature>
<evidence type="ECO:0000256" key="3">
    <source>
        <dbReference type="ARBA" id="ARBA00022723"/>
    </source>
</evidence>
<evidence type="ECO:0000256" key="8">
    <source>
        <dbReference type="RuleBase" id="RU003956"/>
    </source>
</evidence>
<feature type="binding site" evidence="7">
    <location>
        <position position="44"/>
    </location>
    <ligand>
        <name>Zn(2+)</name>
        <dbReference type="ChEBI" id="CHEBI:29105"/>
    </ligand>
</feature>
<proteinExistence type="inferred from homology"/>
<evidence type="ECO:0000256" key="7">
    <source>
        <dbReference type="PIRSR" id="PIRSR601765-1"/>
    </source>
</evidence>
<keyword evidence="4 7" id="KW-0862">Zinc</keyword>
<keyword evidence="3 7" id="KW-0479">Metal-binding</keyword>
<dbReference type="RefSeq" id="WP_147156444.1">
    <property type="nucleotide sequence ID" value="NZ_BKAJ01000201.1"/>
</dbReference>
<dbReference type="EC" id="4.2.1.1" evidence="2 8"/>
<comment type="catalytic activity">
    <reaction evidence="6 8">
        <text>hydrogencarbonate + H(+) = CO2 + H2O</text>
        <dbReference type="Rhea" id="RHEA:10748"/>
        <dbReference type="ChEBI" id="CHEBI:15377"/>
        <dbReference type="ChEBI" id="CHEBI:15378"/>
        <dbReference type="ChEBI" id="CHEBI:16526"/>
        <dbReference type="ChEBI" id="CHEBI:17544"/>
        <dbReference type="EC" id="4.2.1.1"/>
    </reaction>
</comment>
<dbReference type="CDD" id="cd00884">
    <property type="entry name" value="beta_CA_cladeB"/>
    <property type="match status" value="1"/>
</dbReference>
<comment type="caution">
    <text evidence="9">The sequence shown here is derived from an EMBL/GenBank/DDBJ whole genome shotgun (WGS) entry which is preliminary data.</text>
</comment>
<evidence type="ECO:0000256" key="1">
    <source>
        <dbReference type="ARBA" id="ARBA00006217"/>
    </source>
</evidence>
<dbReference type="InterPro" id="IPR001765">
    <property type="entry name" value="Carbonic_anhydrase"/>
</dbReference>
<sequence length="246" mass="26908">MALERLLKGFKDFRTGYYREHHDLFEKLATEGQSPKILIIGCADARVDPGILTQTKPGDIFTVRNVAAMVPPAQFPPDTRHHGTSSAIEFAVRGLGVEHVVVLGHALCGGIGALVDGRDSIYASYDYLSTWTAIAQDVRDLAVSKLKGRSREEITRAVEQAAVLNSVSNLMGFRWIEERVAAGALALHGWWFNMTEGQLYAFNPETAVFEAVHGIKVQPTVVKGTTLSDINPDQFISAVAARKPSF</sequence>
<dbReference type="InterPro" id="IPR015892">
    <property type="entry name" value="Carbonic_anhydrase_CS"/>
</dbReference>
<dbReference type="InterPro" id="IPR036874">
    <property type="entry name" value="Carbonic_anhydrase_sf"/>
</dbReference>
<dbReference type="GO" id="GO:0008270">
    <property type="term" value="F:zinc ion binding"/>
    <property type="evidence" value="ECO:0007669"/>
    <property type="project" value="UniProtKB-UniRule"/>
</dbReference>
<comment type="similarity">
    <text evidence="1 8">Belongs to the beta-class carbonic anhydrase family.</text>
</comment>
<reference evidence="9 10" key="1">
    <citation type="submission" date="2019-07" db="EMBL/GenBank/DDBJ databases">
        <title>Whole genome shotgun sequence of Reyranella soli NBRC 108950.</title>
        <authorList>
            <person name="Hosoyama A."/>
            <person name="Uohara A."/>
            <person name="Ohji S."/>
            <person name="Ichikawa N."/>
        </authorList>
    </citation>
    <scope>NUCLEOTIDE SEQUENCE [LARGE SCALE GENOMIC DNA]</scope>
    <source>
        <strain evidence="9 10">NBRC 108950</strain>
    </source>
</reference>
<dbReference type="AlphaFoldDB" id="A0A512NQ88"/>
<keyword evidence="5 8" id="KW-0456">Lyase</keyword>
<keyword evidence="10" id="KW-1185">Reference proteome</keyword>
<dbReference type="Gene3D" id="3.40.1050.10">
    <property type="entry name" value="Carbonic anhydrase"/>
    <property type="match status" value="1"/>
</dbReference>
<dbReference type="EMBL" id="BKAJ01000201">
    <property type="protein sequence ID" value="GEP61120.1"/>
    <property type="molecule type" value="Genomic_DNA"/>
</dbReference>
<evidence type="ECO:0000313" key="9">
    <source>
        <dbReference type="EMBL" id="GEP61120.1"/>
    </source>
</evidence>